<keyword evidence="2 4" id="KW-0396">Initiation factor</keyword>
<evidence type="ECO:0000256" key="4">
    <source>
        <dbReference type="HAMAP-Rule" id="MF_03004"/>
    </source>
</evidence>
<comment type="subcellular location">
    <subcellularLocation>
        <location evidence="4 5">Cytoplasm</location>
    </subcellularLocation>
</comment>
<accession>A0A397IYY6</accession>
<dbReference type="GO" id="GO:0001732">
    <property type="term" value="P:formation of cytoplasmic translation initiation complex"/>
    <property type="evidence" value="ECO:0007669"/>
    <property type="project" value="UniProtKB-UniRule"/>
</dbReference>
<reference evidence="7 8" key="1">
    <citation type="submission" date="2018-08" db="EMBL/GenBank/DDBJ databases">
        <title>Genome and evolution of the arbuscular mycorrhizal fungus Diversispora epigaea (formerly Glomus versiforme) and its bacterial endosymbionts.</title>
        <authorList>
            <person name="Sun X."/>
            <person name="Fei Z."/>
            <person name="Harrison M."/>
        </authorList>
    </citation>
    <scope>NUCLEOTIDE SEQUENCE [LARGE SCALE GENOMIC DNA]</scope>
    <source>
        <strain evidence="7 8">IT104</strain>
    </source>
</reference>
<evidence type="ECO:0000256" key="2">
    <source>
        <dbReference type="ARBA" id="ARBA00022540"/>
    </source>
</evidence>
<dbReference type="InterPro" id="IPR000717">
    <property type="entry name" value="PCI_dom"/>
</dbReference>
<comment type="subunit">
    <text evidence="4 5">Component of the eukaryotic translation initiation factor 3 (eIF-3) complex.</text>
</comment>
<dbReference type="InterPro" id="IPR036390">
    <property type="entry name" value="WH_DNA-bd_sf"/>
</dbReference>
<dbReference type="InterPro" id="IPR016650">
    <property type="entry name" value="eIF3e"/>
</dbReference>
<name>A0A397IYY6_9GLOM</name>
<dbReference type="GO" id="GO:0016282">
    <property type="term" value="C:eukaryotic 43S preinitiation complex"/>
    <property type="evidence" value="ECO:0007669"/>
    <property type="project" value="UniProtKB-UniRule"/>
</dbReference>
<protein>
    <recommendedName>
        <fullName evidence="4 5">Eukaryotic translation initiation factor 3 subunit E</fullName>
        <shortName evidence="4">eIF3e</shortName>
    </recommendedName>
</protein>
<dbReference type="GO" id="GO:0033290">
    <property type="term" value="C:eukaryotic 48S preinitiation complex"/>
    <property type="evidence" value="ECO:0007669"/>
    <property type="project" value="UniProtKB-UniRule"/>
</dbReference>
<dbReference type="STRING" id="1348612.A0A397IYY6"/>
<organism evidence="7 8">
    <name type="scientific">Diversispora epigaea</name>
    <dbReference type="NCBI Taxonomy" id="1348612"/>
    <lineage>
        <taxon>Eukaryota</taxon>
        <taxon>Fungi</taxon>
        <taxon>Fungi incertae sedis</taxon>
        <taxon>Mucoromycota</taxon>
        <taxon>Glomeromycotina</taxon>
        <taxon>Glomeromycetes</taxon>
        <taxon>Diversisporales</taxon>
        <taxon>Diversisporaceae</taxon>
        <taxon>Diversispora</taxon>
    </lineage>
</organism>
<dbReference type="AlphaFoldDB" id="A0A397IYY6"/>
<evidence type="ECO:0000313" key="8">
    <source>
        <dbReference type="Proteomes" id="UP000266861"/>
    </source>
</evidence>
<dbReference type="Proteomes" id="UP000266861">
    <property type="component" value="Unassembled WGS sequence"/>
</dbReference>
<comment type="similarity">
    <text evidence="4 5">Belongs to the eIF-3 subunit E family.</text>
</comment>
<evidence type="ECO:0000259" key="6">
    <source>
        <dbReference type="PROSITE" id="PS50250"/>
    </source>
</evidence>
<dbReference type="Pfam" id="PF01399">
    <property type="entry name" value="PCI"/>
    <property type="match status" value="1"/>
</dbReference>
<dbReference type="SUPFAM" id="SSF46785">
    <property type="entry name" value="Winged helix' DNA-binding domain"/>
    <property type="match status" value="1"/>
</dbReference>
<dbReference type="GO" id="GO:0071540">
    <property type="term" value="C:eukaryotic translation initiation factor 3 complex, eIF3e"/>
    <property type="evidence" value="ECO:0007669"/>
    <property type="project" value="UniProtKB-UniRule"/>
</dbReference>
<dbReference type="PIRSF" id="PIRSF016255">
    <property type="entry name" value="eIF3e_su6"/>
    <property type="match status" value="1"/>
</dbReference>
<evidence type="ECO:0000256" key="5">
    <source>
        <dbReference type="PIRNR" id="PIRNR016255"/>
    </source>
</evidence>
<gene>
    <name evidence="4" type="primary">INT6</name>
    <name evidence="7" type="ORF">Glove_123g37</name>
</gene>
<comment type="function">
    <text evidence="4">Component of the eukaryotic translation initiation factor 3 (eIF-3) complex, which is involved in protein synthesis of a specialized repertoire of mRNAs and, together with other initiation factors, stimulates binding of mRNA and methionyl-tRNAi to the 40S ribosome. The eIF-3 complex specifically targets and initiates translation of a subset of mRNAs involved in cell proliferation.</text>
</comment>
<sequence>MANYDLIPRMIPYLDRHLVLPLLNFLSSNKIYPDHDLLKAKYELLAKTNMVDFISELYIQIHGNKEVPSEFSTKRQEVLQRLETLSTEAQKVMDIITNPEVISALRQDKLQNLHFLKEKYGLTDEMVFTLYEYGQFQYNCGIYGGASDMLYHFRVLSTDHDLNLSALWGKLASDILDCNWDATLEEVQKLKETIDQKNFASPLHQLQQRTWFIHWSIFVFFNHPKGRDSIIDVFLSPFYVNTIQTSCPWILRYLTTAVVTNKRRKNNLKDLIKIIQQESYEYKDPITEFIESLYVKFDFEGAQHKLKECEEVLSNDFFLVATKMEFIENARYLISETYCRIHLKIDISGLSQTLNLGQEEGEKWIVNLIRDTRVDAKIDFKENTVIMNQNHTSIYQQVIERTKGLSFRSQVLASTIEKREAHQLTNAIESVTE</sequence>
<dbReference type="InterPro" id="IPR019010">
    <property type="entry name" value="eIF3e_N"/>
</dbReference>
<proteinExistence type="inferred from homology"/>
<evidence type="ECO:0000256" key="3">
    <source>
        <dbReference type="ARBA" id="ARBA00022917"/>
    </source>
</evidence>
<comment type="caution">
    <text evidence="7">The sequence shown here is derived from an EMBL/GenBank/DDBJ whole genome shotgun (WGS) entry which is preliminary data.</text>
</comment>
<evidence type="ECO:0000256" key="1">
    <source>
        <dbReference type="ARBA" id="ARBA00022490"/>
    </source>
</evidence>
<keyword evidence="1 4" id="KW-0963">Cytoplasm</keyword>
<dbReference type="OrthoDB" id="417252at2759"/>
<dbReference type="Pfam" id="PF09440">
    <property type="entry name" value="eIF3_N"/>
    <property type="match status" value="1"/>
</dbReference>
<dbReference type="CDD" id="cd21378">
    <property type="entry name" value="eIF3E"/>
    <property type="match status" value="1"/>
</dbReference>
<dbReference type="GO" id="GO:0003743">
    <property type="term" value="F:translation initiation factor activity"/>
    <property type="evidence" value="ECO:0007669"/>
    <property type="project" value="UniProtKB-UniRule"/>
</dbReference>
<dbReference type="Pfam" id="PF21357">
    <property type="entry name" value="EIF3E_C"/>
    <property type="match status" value="1"/>
</dbReference>
<feature type="domain" description="PCI" evidence="6">
    <location>
        <begin position="219"/>
        <end position="392"/>
    </location>
</feature>
<dbReference type="SMART" id="SM01186">
    <property type="entry name" value="eIF3_N"/>
    <property type="match status" value="1"/>
</dbReference>
<dbReference type="PROSITE" id="PS50250">
    <property type="entry name" value="PCI"/>
    <property type="match status" value="1"/>
</dbReference>
<dbReference type="PANTHER" id="PTHR10317">
    <property type="entry name" value="EUKARYOTIC TRANSLATION INITIATION FACTOR 3 SUBUNIT E"/>
    <property type="match status" value="1"/>
</dbReference>
<dbReference type="HAMAP" id="MF_03004">
    <property type="entry name" value="eIF3e"/>
    <property type="match status" value="1"/>
</dbReference>
<keyword evidence="8" id="KW-1185">Reference proteome</keyword>
<dbReference type="EMBL" id="PQFF01000115">
    <property type="protein sequence ID" value="RHZ81161.1"/>
    <property type="molecule type" value="Genomic_DNA"/>
</dbReference>
<evidence type="ECO:0000313" key="7">
    <source>
        <dbReference type="EMBL" id="RHZ81161.1"/>
    </source>
</evidence>
<keyword evidence="3 4" id="KW-0648">Protein biosynthesis</keyword>